<organism evidence="14 15">
    <name type="scientific">Methylococcus capsulatus</name>
    <dbReference type="NCBI Taxonomy" id="414"/>
    <lineage>
        <taxon>Bacteria</taxon>
        <taxon>Pseudomonadati</taxon>
        <taxon>Pseudomonadota</taxon>
        <taxon>Gammaproteobacteria</taxon>
        <taxon>Methylococcales</taxon>
        <taxon>Methylococcaceae</taxon>
        <taxon>Methylococcus</taxon>
    </lineage>
</organism>
<dbReference type="Gene3D" id="1.10.150.130">
    <property type="match status" value="1"/>
</dbReference>
<dbReference type="NCBIfam" id="TIGR02224">
    <property type="entry name" value="recomb_XerC"/>
    <property type="match status" value="1"/>
</dbReference>
<accession>A0ABZ2F8S5</accession>
<dbReference type="InterPro" id="IPR023009">
    <property type="entry name" value="Tyrosine_recombinase_XerC/XerD"/>
</dbReference>
<sequence length="304" mass="34305">MAPAAREQLDDYLDRLARRASRHTHAAYRRDLCAFQKYCESVNVAGWADVDAARIRAYIGARHHQGKLSARSLQRCLSAIRSFFDDLLKKRLLQGNPARGVRPPKSRRRLPRLLDVDAVAGLLDAPAGDRLEIRDRAMWELFYSSGLRLSELVGLDVGDVDFAAGSVFVRNGKGGKARYVPVGARALEAIGAWLEVRSALTGAVRPALFVSRQGRRIAPRTVEMRLERWRAKLNLVERVHPHMLRHSFASHMLEASSDLRAVQELLGHATLATTQIYTHVDFQRLAAVYDQSHPRARRDRHRKA</sequence>
<evidence type="ECO:0000256" key="5">
    <source>
        <dbReference type="ARBA" id="ARBA00022618"/>
    </source>
</evidence>
<dbReference type="InterPro" id="IPR050090">
    <property type="entry name" value="Tyrosine_recombinase_XerCD"/>
</dbReference>
<gene>
    <name evidence="11 14" type="primary">xerC</name>
    <name evidence="14" type="ORF">N4J17_09555</name>
</gene>
<dbReference type="Gene3D" id="1.10.443.10">
    <property type="entry name" value="Intergrase catalytic core"/>
    <property type="match status" value="1"/>
</dbReference>
<reference evidence="14 15" key="1">
    <citation type="submission" date="2022-09" db="EMBL/GenBank/DDBJ databases">
        <authorList>
            <person name="Giprobiosintez L."/>
        </authorList>
    </citation>
    <scope>NUCLEOTIDE SEQUENCE [LARGE SCALE GENOMIC DNA]</scope>
    <source>
        <strain evidence="15">VKPM-B-12549 (GBS-15)</strain>
    </source>
</reference>
<dbReference type="InterPro" id="IPR011010">
    <property type="entry name" value="DNA_brk_join_enz"/>
</dbReference>
<dbReference type="InterPro" id="IPR013762">
    <property type="entry name" value="Integrase-like_cat_sf"/>
</dbReference>
<dbReference type="PANTHER" id="PTHR30349">
    <property type="entry name" value="PHAGE INTEGRASE-RELATED"/>
    <property type="match status" value="1"/>
</dbReference>
<feature type="domain" description="Core-binding (CB)" evidence="13">
    <location>
        <begin position="3"/>
        <end position="88"/>
    </location>
</feature>
<evidence type="ECO:0000259" key="13">
    <source>
        <dbReference type="PROSITE" id="PS51900"/>
    </source>
</evidence>
<evidence type="ECO:0000256" key="9">
    <source>
        <dbReference type="ARBA" id="ARBA00023172"/>
    </source>
</evidence>
<evidence type="ECO:0000256" key="11">
    <source>
        <dbReference type="HAMAP-Rule" id="MF_01808"/>
    </source>
</evidence>
<evidence type="ECO:0000256" key="8">
    <source>
        <dbReference type="ARBA" id="ARBA00023125"/>
    </source>
</evidence>
<dbReference type="InterPro" id="IPR010998">
    <property type="entry name" value="Integrase_recombinase_N"/>
</dbReference>
<dbReference type="PROSITE" id="PS51900">
    <property type="entry name" value="CB"/>
    <property type="match status" value="1"/>
</dbReference>
<evidence type="ECO:0000259" key="12">
    <source>
        <dbReference type="PROSITE" id="PS51898"/>
    </source>
</evidence>
<dbReference type="Pfam" id="PF00589">
    <property type="entry name" value="Phage_integrase"/>
    <property type="match status" value="1"/>
</dbReference>
<dbReference type="InterPro" id="IPR004107">
    <property type="entry name" value="Integrase_SAM-like_N"/>
</dbReference>
<keyword evidence="4 11" id="KW-0963">Cytoplasm</keyword>
<evidence type="ECO:0000256" key="6">
    <source>
        <dbReference type="ARBA" id="ARBA00022829"/>
    </source>
</evidence>
<dbReference type="CDD" id="cd00798">
    <property type="entry name" value="INT_XerDC_C"/>
    <property type="match status" value="1"/>
</dbReference>
<dbReference type="InterPro" id="IPR044068">
    <property type="entry name" value="CB"/>
</dbReference>
<dbReference type="RefSeq" id="WP_198321861.1">
    <property type="nucleotide sequence ID" value="NZ_CP104311.1"/>
</dbReference>
<dbReference type="Proteomes" id="UP001359308">
    <property type="component" value="Chromosome"/>
</dbReference>
<evidence type="ECO:0000256" key="7">
    <source>
        <dbReference type="ARBA" id="ARBA00022908"/>
    </source>
</evidence>
<dbReference type="PANTHER" id="PTHR30349:SF81">
    <property type="entry name" value="TYROSINE RECOMBINASE XERC"/>
    <property type="match status" value="1"/>
</dbReference>
<keyword evidence="15" id="KW-1185">Reference proteome</keyword>
<comment type="subunit">
    <text evidence="11">Forms a cyclic heterotetrameric complex composed of two molecules of XerC and two molecules of XerD.</text>
</comment>
<feature type="active site" evidence="11">
    <location>
        <position position="242"/>
    </location>
</feature>
<keyword evidence="8 11" id="KW-0238">DNA-binding</keyword>
<protein>
    <recommendedName>
        <fullName evidence="3 11">Tyrosine recombinase XerC</fullName>
    </recommendedName>
</protein>
<evidence type="ECO:0000256" key="1">
    <source>
        <dbReference type="ARBA" id="ARBA00004496"/>
    </source>
</evidence>
<comment type="function">
    <text evidence="11">Site-specific tyrosine recombinase, which acts by catalyzing the cutting and rejoining of the recombining DNA molecules. The XerC-XerD complex is essential to convert dimers of the bacterial chromosome into monomers to permit their segregation at cell division. It also contributes to the segregational stability of plasmids.</text>
</comment>
<dbReference type="SUPFAM" id="SSF56349">
    <property type="entry name" value="DNA breaking-rejoining enzymes"/>
    <property type="match status" value="1"/>
</dbReference>
<keyword evidence="6 11" id="KW-0159">Chromosome partition</keyword>
<dbReference type="InterPro" id="IPR011931">
    <property type="entry name" value="Recomb_XerC"/>
</dbReference>
<evidence type="ECO:0000313" key="15">
    <source>
        <dbReference type="Proteomes" id="UP001359308"/>
    </source>
</evidence>
<feature type="active site" evidence="11">
    <location>
        <position position="268"/>
    </location>
</feature>
<dbReference type="HAMAP" id="MF_01808">
    <property type="entry name" value="Recomb_XerC_XerD"/>
    <property type="match status" value="1"/>
</dbReference>
<evidence type="ECO:0000256" key="2">
    <source>
        <dbReference type="ARBA" id="ARBA00006657"/>
    </source>
</evidence>
<comment type="similarity">
    <text evidence="2 11">Belongs to the 'phage' integrase family. XerC subfamily.</text>
</comment>
<dbReference type="EMBL" id="CP104311">
    <property type="protein sequence ID" value="WWF03689.1"/>
    <property type="molecule type" value="Genomic_DNA"/>
</dbReference>
<dbReference type="InterPro" id="IPR002104">
    <property type="entry name" value="Integrase_catalytic"/>
</dbReference>
<feature type="active site" evidence="11">
    <location>
        <position position="148"/>
    </location>
</feature>
<evidence type="ECO:0000313" key="14">
    <source>
        <dbReference type="EMBL" id="WWF03689.1"/>
    </source>
</evidence>
<keyword evidence="5 11" id="KW-0132">Cell division</keyword>
<dbReference type="PROSITE" id="PS51898">
    <property type="entry name" value="TYR_RECOMBINASE"/>
    <property type="match status" value="1"/>
</dbReference>
<comment type="subcellular location">
    <subcellularLocation>
        <location evidence="1 11">Cytoplasm</location>
    </subcellularLocation>
</comment>
<evidence type="ECO:0000256" key="3">
    <source>
        <dbReference type="ARBA" id="ARBA00015804"/>
    </source>
</evidence>
<keyword evidence="7 11" id="KW-0229">DNA integration</keyword>
<dbReference type="Pfam" id="PF02899">
    <property type="entry name" value="Phage_int_SAM_1"/>
    <property type="match status" value="1"/>
</dbReference>
<proteinExistence type="inferred from homology"/>
<name>A0ABZ2F8S5_METCP</name>
<evidence type="ECO:0000256" key="4">
    <source>
        <dbReference type="ARBA" id="ARBA00022490"/>
    </source>
</evidence>
<feature type="domain" description="Tyr recombinase" evidence="12">
    <location>
        <begin position="109"/>
        <end position="290"/>
    </location>
</feature>
<feature type="active site" evidence="11">
    <location>
        <position position="173"/>
    </location>
</feature>
<feature type="active site" description="O-(3'-phospho-DNA)-tyrosine intermediate" evidence="11">
    <location>
        <position position="277"/>
    </location>
</feature>
<keyword evidence="10 11" id="KW-0131">Cell cycle</keyword>
<feature type="active site" evidence="11">
    <location>
        <position position="245"/>
    </location>
</feature>
<evidence type="ECO:0000256" key="10">
    <source>
        <dbReference type="ARBA" id="ARBA00023306"/>
    </source>
</evidence>
<keyword evidence="9 11" id="KW-0233">DNA recombination</keyword>